<dbReference type="InterPro" id="IPR036737">
    <property type="entry name" value="OmpA-like_sf"/>
</dbReference>
<evidence type="ECO:0000259" key="5">
    <source>
        <dbReference type="PROSITE" id="PS51123"/>
    </source>
</evidence>
<gene>
    <name evidence="6" type="ORF">ED312_22685</name>
</gene>
<dbReference type="InterPro" id="IPR006664">
    <property type="entry name" value="OMP_bac"/>
</dbReference>
<evidence type="ECO:0000256" key="1">
    <source>
        <dbReference type="ARBA" id="ARBA00004442"/>
    </source>
</evidence>
<dbReference type="SUPFAM" id="SSF103088">
    <property type="entry name" value="OmpA-like"/>
    <property type="match status" value="1"/>
</dbReference>
<dbReference type="OrthoDB" id="719419at2"/>
<dbReference type="PANTHER" id="PTHR30329:SF21">
    <property type="entry name" value="LIPOPROTEIN YIAD-RELATED"/>
    <property type="match status" value="1"/>
</dbReference>
<organism evidence="6 7">
    <name type="scientific">Sinomicrobium pectinilyticum</name>
    <dbReference type="NCBI Taxonomy" id="1084421"/>
    <lineage>
        <taxon>Bacteria</taxon>
        <taxon>Pseudomonadati</taxon>
        <taxon>Bacteroidota</taxon>
        <taxon>Flavobacteriia</taxon>
        <taxon>Flavobacteriales</taxon>
        <taxon>Flavobacteriaceae</taxon>
        <taxon>Sinomicrobium</taxon>
    </lineage>
</organism>
<dbReference type="Gene3D" id="3.30.1330.60">
    <property type="entry name" value="OmpA-like domain"/>
    <property type="match status" value="1"/>
</dbReference>
<dbReference type="EMBL" id="RJTM01000185">
    <property type="protein sequence ID" value="RNL69206.1"/>
    <property type="molecule type" value="Genomic_DNA"/>
</dbReference>
<dbReference type="Pfam" id="PF00691">
    <property type="entry name" value="OmpA"/>
    <property type="match status" value="1"/>
</dbReference>
<protein>
    <submittedName>
        <fullName evidence="6">OmpA family protein</fullName>
    </submittedName>
</protein>
<dbReference type="PROSITE" id="PS51123">
    <property type="entry name" value="OMPA_2"/>
    <property type="match status" value="1"/>
</dbReference>
<dbReference type="PANTHER" id="PTHR30329">
    <property type="entry name" value="STATOR ELEMENT OF FLAGELLAR MOTOR COMPLEX"/>
    <property type="match status" value="1"/>
</dbReference>
<dbReference type="PRINTS" id="PR01021">
    <property type="entry name" value="OMPADOMAIN"/>
</dbReference>
<keyword evidence="2 4" id="KW-0472">Membrane</keyword>
<dbReference type="AlphaFoldDB" id="A0A3N0D164"/>
<keyword evidence="3" id="KW-0998">Cell outer membrane</keyword>
<dbReference type="InterPro" id="IPR006665">
    <property type="entry name" value="OmpA-like"/>
</dbReference>
<keyword evidence="7" id="KW-1185">Reference proteome</keyword>
<comment type="subcellular location">
    <subcellularLocation>
        <location evidence="1">Cell outer membrane</location>
    </subcellularLocation>
</comment>
<accession>A0A3N0D164</accession>
<comment type="caution">
    <text evidence="6">The sequence shown here is derived from an EMBL/GenBank/DDBJ whole genome shotgun (WGS) entry which is preliminary data.</text>
</comment>
<evidence type="ECO:0000256" key="4">
    <source>
        <dbReference type="PROSITE-ProRule" id="PRU00473"/>
    </source>
</evidence>
<sequence>MAKGVKKIRCVQGKYYPRMSAQNEKVVIVPDQFVYFMVSEWYPDTTEEEKKRDLTWMRQDTGRKTIIRQMTLPISKMYGVKLPKKLCGPYSYYIEASLFGKRDPADTGLYVNGYCPPRITGSKWSTRNGGRDERKSKKFAYGETIYLNLSTEGLNGCTDLSVEIYNIQTLRGDKRIFTYNRIQVIDGEVNLEIRNSSSWQPLVNNIQEEEKFYIKVKNGRGQYIIDNNNDDIHARFLRIKNELVSNEPERPKNLTPVRIGKPQLNMERYEPCKFETISITETEEKDGKVQQKKVVVFENGKNLSGVRAIPELVNRTVYFDFDSAAIESQSRSVLDNTLRFLLEHEHSTITLNGYACVIGKADYNKTLSLRRSQAIKQYLTDGGLSSSRILSNGKGEILLDNNRDNDTRNGADNLQYKDEKEYIEARRVDISFTFYGHNAQIITYETTAPDVSLKKDLTIDIVGFETKSCFRNEDNKHRKEIKIIDTVEASTKVFSSPSFIYPVYSELSRFELFPIQYIWPYKTNPNNFAMHLHSCRYYSNEKNIPVLIKTYPDVKWKLNFFLNLTNDLSVRWQNMDPYEHKELQERAGKIGAEKRWEQKDVSFGFSLEGQWNMAKNGNYLNKDEFKLKYETKFKKLYDLFSSIGAMSDGITSTTKGKARSVSPRGLPVSFAVKPPNFSLAGTWYLSKVKSDEGKELMGTNVDLDFDAKPLIGLEMTIDLLGGLVFAASGVVSGGTAASGALELYKQIQGKLKRGVDFGDDDAGFKANVDIYMDLIISNEIITNIGFKFNTAGKRNDSAFKIEADNRLKIELKVGIKVKGELVLAVFKAKAYFEASASAQASITFGHGITYDDTGLSYRPKLGFDGLDAKYVVVVSVGLAMKIAKDKDRINAEKDKEWVLAEGEYKNVIPRFDVIKNLEELFDMDANIPLIKN</sequence>
<feature type="domain" description="OmpA-like" evidence="5">
    <location>
        <begin position="306"/>
        <end position="436"/>
    </location>
</feature>
<dbReference type="Proteomes" id="UP000267469">
    <property type="component" value="Unassembled WGS sequence"/>
</dbReference>
<proteinExistence type="predicted"/>
<evidence type="ECO:0000313" key="6">
    <source>
        <dbReference type="EMBL" id="RNL69206.1"/>
    </source>
</evidence>
<dbReference type="GO" id="GO:0009279">
    <property type="term" value="C:cell outer membrane"/>
    <property type="evidence" value="ECO:0007669"/>
    <property type="project" value="UniProtKB-SubCell"/>
</dbReference>
<dbReference type="CDD" id="cd07185">
    <property type="entry name" value="OmpA_C-like"/>
    <property type="match status" value="1"/>
</dbReference>
<name>A0A3N0D164_SINP1</name>
<reference evidence="6 7" key="1">
    <citation type="submission" date="2018-10" db="EMBL/GenBank/DDBJ databases">
        <title>Sinomicrobium pectinilyticum sp. nov., a pectinase-producing bacterium isolated from alkaline and saline soil, and emended description of the genus Sinomicrobium.</title>
        <authorList>
            <person name="Cheng B."/>
            <person name="Li C."/>
            <person name="Lai Q."/>
            <person name="Du M."/>
            <person name="Shao Z."/>
            <person name="Xu P."/>
            <person name="Yang C."/>
        </authorList>
    </citation>
    <scope>NUCLEOTIDE SEQUENCE [LARGE SCALE GENOMIC DNA]</scope>
    <source>
        <strain evidence="6 7">5DNS001</strain>
    </source>
</reference>
<evidence type="ECO:0000256" key="2">
    <source>
        <dbReference type="ARBA" id="ARBA00023136"/>
    </source>
</evidence>
<evidence type="ECO:0000256" key="3">
    <source>
        <dbReference type="ARBA" id="ARBA00023237"/>
    </source>
</evidence>
<dbReference type="InterPro" id="IPR050330">
    <property type="entry name" value="Bact_OuterMem_StrucFunc"/>
</dbReference>
<evidence type="ECO:0000313" key="7">
    <source>
        <dbReference type="Proteomes" id="UP000267469"/>
    </source>
</evidence>